<reference evidence="1 2" key="1">
    <citation type="journal article" date="2007" name="Nat. Biotechnol.">
        <title>Complete genome sequence of the myxobacterium Sorangium cellulosum.</title>
        <authorList>
            <person name="Schneiker S."/>
            <person name="Perlova O."/>
            <person name="Kaiser O."/>
            <person name="Gerth K."/>
            <person name="Alici A."/>
            <person name="Altmeyer M.O."/>
            <person name="Bartels D."/>
            <person name="Bekel T."/>
            <person name="Beyer S."/>
            <person name="Bode E."/>
            <person name="Bode H.B."/>
            <person name="Bolten C.J."/>
            <person name="Choudhuri J.V."/>
            <person name="Doss S."/>
            <person name="Elnakady Y.A."/>
            <person name="Frank B."/>
            <person name="Gaigalat L."/>
            <person name="Goesmann A."/>
            <person name="Groeger C."/>
            <person name="Gross F."/>
            <person name="Jelsbak L."/>
            <person name="Jelsbak L."/>
            <person name="Kalinowski J."/>
            <person name="Kegler C."/>
            <person name="Knauber T."/>
            <person name="Konietzny S."/>
            <person name="Kopp M."/>
            <person name="Krause L."/>
            <person name="Krug D."/>
            <person name="Linke B."/>
            <person name="Mahmud T."/>
            <person name="Martinez-Arias R."/>
            <person name="McHardy A.C."/>
            <person name="Merai M."/>
            <person name="Meyer F."/>
            <person name="Mormann S."/>
            <person name="Munoz-Dorado J."/>
            <person name="Perez J."/>
            <person name="Pradella S."/>
            <person name="Rachid S."/>
            <person name="Raddatz G."/>
            <person name="Rosenau F."/>
            <person name="Rueckert C."/>
            <person name="Sasse F."/>
            <person name="Scharfe M."/>
            <person name="Schuster S.C."/>
            <person name="Suen G."/>
            <person name="Treuner-Lange A."/>
            <person name="Velicer G.J."/>
            <person name="Vorholter F.-J."/>
            <person name="Weissman K.J."/>
            <person name="Welch R.D."/>
            <person name="Wenzel S.C."/>
            <person name="Whitworth D.E."/>
            <person name="Wilhelm S."/>
            <person name="Wittmann C."/>
            <person name="Bloecker H."/>
            <person name="Puehler A."/>
            <person name="Mueller R."/>
        </authorList>
    </citation>
    <scope>NUCLEOTIDE SEQUENCE [LARGE SCALE GENOMIC DNA]</scope>
    <source>
        <strain evidence="2">So ce56</strain>
    </source>
</reference>
<organism evidence="1 2">
    <name type="scientific">Sorangium cellulosum (strain So ce56)</name>
    <name type="common">Polyangium cellulosum (strain So ce56)</name>
    <dbReference type="NCBI Taxonomy" id="448385"/>
    <lineage>
        <taxon>Bacteria</taxon>
        <taxon>Pseudomonadati</taxon>
        <taxon>Myxococcota</taxon>
        <taxon>Polyangia</taxon>
        <taxon>Polyangiales</taxon>
        <taxon>Polyangiaceae</taxon>
        <taxon>Sorangium</taxon>
    </lineage>
</organism>
<proteinExistence type="predicted"/>
<evidence type="ECO:0008006" key="3">
    <source>
        <dbReference type="Google" id="ProtNLM"/>
    </source>
</evidence>
<sequence length="90" mass="9776">MDKKILAATLLQALAMAQREGRSETLDSLVEKLRVRRRDIRGTLTLLHRQGMLDVLHMRLTLSGFAIGSALIGKTLPALRAAPRASTAAA</sequence>
<protein>
    <recommendedName>
        <fullName evidence="3">HTH iclR-type domain-containing protein</fullName>
    </recommendedName>
</protein>
<dbReference type="RefSeq" id="WP_012236596.1">
    <property type="nucleotide sequence ID" value="NC_010162.1"/>
</dbReference>
<accession>A9EQD4</accession>
<evidence type="ECO:0000313" key="1">
    <source>
        <dbReference type="EMBL" id="CAN94126.1"/>
    </source>
</evidence>
<dbReference type="BioCyc" id="SCEL448385:SCE_RS20340-MONOMER"/>
<dbReference type="Proteomes" id="UP000002139">
    <property type="component" value="Chromosome"/>
</dbReference>
<dbReference type="AlphaFoldDB" id="A9EQD4"/>
<dbReference type="OrthoDB" id="5523114at2"/>
<evidence type="ECO:0000313" key="2">
    <source>
        <dbReference type="Proteomes" id="UP000002139"/>
    </source>
</evidence>
<keyword evidence="2" id="KW-1185">Reference proteome</keyword>
<dbReference type="HOGENOM" id="CLU_186157_0_0_7"/>
<name>A9EQD4_SORC5</name>
<dbReference type="KEGG" id="scl:sce3966"/>
<gene>
    <name evidence="1" type="ordered locus">sce3966</name>
</gene>
<dbReference type="EMBL" id="AM746676">
    <property type="protein sequence ID" value="CAN94126.1"/>
    <property type="molecule type" value="Genomic_DNA"/>
</dbReference>